<keyword evidence="1" id="KW-1133">Transmembrane helix</keyword>
<feature type="transmembrane region" description="Helical" evidence="1">
    <location>
        <begin position="52"/>
        <end position="82"/>
    </location>
</feature>
<keyword evidence="3" id="KW-1185">Reference proteome</keyword>
<dbReference type="RefSeq" id="WP_143555013.1">
    <property type="nucleotide sequence ID" value="NZ_VJWA01000001.1"/>
</dbReference>
<feature type="transmembrane region" description="Helical" evidence="1">
    <location>
        <begin position="280"/>
        <end position="297"/>
    </location>
</feature>
<evidence type="ECO:0000313" key="3">
    <source>
        <dbReference type="Proteomes" id="UP000317894"/>
    </source>
</evidence>
<name>A0A552UGW5_9SPHN</name>
<feature type="transmembrane region" description="Helical" evidence="1">
    <location>
        <begin position="103"/>
        <end position="123"/>
    </location>
</feature>
<keyword evidence="1" id="KW-0472">Membrane</keyword>
<protein>
    <recommendedName>
        <fullName evidence="4">DUF2157 domain-containing protein</fullName>
    </recommendedName>
</protein>
<dbReference type="EMBL" id="VJWA01000001">
    <property type="protein sequence ID" value="TRW17468.1"/>
    <property type="molecule type" value="Genomic_DNA"/>
</dbReference>
<reference evidence="2 3" key="1">
    <citation type="submission" date="2019-07" db="EMBL/GenBank/DDBJ databases">
        <title>Novel species isolated from glacier.</title>
        <authorList>
            <person name="Liu Q."/>
            <person name="Xin Y.-H."/>
        </authorList>
    </citation>
    <scope>NUCLEOTIDE SEQUENCE [LARGE SCALE GENOMIC DNA]</scope>
    <source>
        <strain evidence="2 3">LB1R16</strain>
    </source>
</reference>
<evidence type="ECO:0008006" key="4">
    <source>
        <dbReference type="Google" id="ProtNLM"/>
    </source>
</evidence>
<feature type="transmembrane region" description="Helical" evidence="1">
    <location>
        <begin position="163"/>
        <end position="183"/>
    </location>
</feature>
<proteinExistence type="predicted"/>
<feature type="transmembrane region" description="Helical" evidence="1">
    <location>
        <begin position="255"/>
        <end position="275"/>
    </location>
</feature>
<evidence type="ECO:0000256" key="1">
    <source>
        <dbReference type="SAM" id="Phobius"/>
    </source>
</evidence>
<comment type="caution">
    <text evidence="2">The sequence shown here is derived from an EMBL/GenBank/DDBJ whole genome shotgun (WGS) entry which is preliminary data.</text>
</comment>
<gene>
    <name evidence="2" type="ORF">FMM06_04705</name>
</gene>
<dbReference type="AlphaFoldDB" id="A0A552UGW5"/>
<feature type="transmembrane region" description="Helical" evidence="1">
    <location>
        <begin position="195"/>
        <end position="215"/>
    </location>
</feature>
<dbReference type="Proteomes" id="UP000317894">
    <property type="component" value="Unassembled WGS sequence"/>
</dbReference>
<feature type="transmembrane region" description="Helical" evidence="1">
    <location>
        <begin position="135"/>
        <end position="156"/>
    </location>
</feature>
<keyword evidence="1" id="KW-0812">Transmembrane</keyword>
<feature type="transmembrane region" description="Helical" evidence="1">
    <location>
        <begin position="227"/>
        <end position="249"/>
    </location>
</feature>
<dbReference type="OrthoDB" id="9770600at2"/>
<organism evidence="2 3">
    <name type="scientific">Glacieibacterium frigidum</name>
    <dbReference type="NCBI Taxonomy" id="2593303"/>
    <lineage>
        <taxon>Bacteria</taxon>
        <taxon>Pseudomonadati</taxon>
        <taxon>Pseudomonadota</taxon>
        <taxon>Alphaproteobacteria</taxon>
        <taxon>Sphingomonadales</taxon>
        <taxon>Sphingosinicellaceae</taxon>
        <taxon>Glacieibacterium</taxon>
    </lineage>
</organism>
<accession>A0A552UGW5</accession>
<sequence length="348" mass="36464">MIDERDLDAAVTSGVLDPAQRERLVQFASDHRRGEAGPDEEQFRLLTGFNDIFVTIAVGLVLFAVGALGGLVSPVLGAALVAGASWGLAEYFTRQRRMALPSIVLLLSFVASVMTVLGLLLGGESWRERIDAAPLAFIWSLIAIGGGGAAAAWLHWRRFMVPITVAAGAASLVLLVIGGGALVLEASGFKAMSPLPWLILVCGLAVFALAMWADARDRARVTRWSDVAFWLHLLAAPLIVHPVFSLAGLMDASPAPSAAVAVIAVYALLTIVALAIDRRALLVSALGYVIYAIQALIGRGGEFSASFGVTALLIGAFLVMLSAGWRPIRSRVIALLPAGVAGRLPAAA</sequence>
<feature type="transmembrane region" description="Helical" evidence="1">
    <location>
        <begin position="303"/>
        <end position="325"/>
    </location>
</feature>
<evidence type="ECO:0000313" key="2">
    <source>
        <dbReference type="EMBL" id="TRW17468.1"/>
    </source>
</evidence>